<dbReference type="PANTHER" id="PTHR38095:SF1">
    <property type="entry name" value="ANAEROBIC DIMETHYL SULFOXIDE REDUCTASE CHAIN YNFH"/>
    <property type="match status" value="1"/>
</dbReference>
<feature type="transmembrane region" description="Helical" evidence="1">
    <location>
        <begin position="47"/>
        <end position="66"/>
    </location>
</feature>
<dbReference type="RefSeq" id="WP_111741395.1">
    <property type="nucleotide sequence ID" value="NZ_LR698987.1"/>
</dbReference>
<keyword evidence="1" id="KW-1133">Transmembrane helix</keyword>
<feature type="transmembrane region" description="Helical" evidence="1">
    <location>
        <begin position="86"/>
        <end position="106"/>
    </location>
</feature>
<feature type="transmembrane region" description="Helical" evidence="1">
    <location>
        <begin position="191"/>
        <end position="211"/>
    </location>
</feature>
<protein>
    <submittedName>
        <fullName evidence="2">Formate-dependent nitrite reductase, membrane component</fullName>
    </submittedName>
</protein>
<dbReference type="InterPro" id="IPR007059">
    <property type="entry name" value="DmsC"/>
</dbReference>
<feature type="transmembrane region" description="Helical" evidence="1">
    <location>
        <begin position="261"/>
        <end position="280"/>
    </location>
</feature>
<sequence length="290" mass="30616">MSSIELPLVLFTVICQAAVGIACMLALTDILSPSTINGAGFNRFRRIGMLIVVLIAAGVFFSVFHLGKPFESYKSLRHLGTSMLSLEIVALSVTGFLALIYAGLWWKSSANSSGGARRLVGIILAVCGIATLIVTSRIYMLPGRLPWDSWQTPAAFLLSALFIGSLALSLVSQGAVGCQADKDQNGCTSRLFAGLALVAVLMIVGVIAAFAQTHGLSVEQSTAVMMTLSSPWFYVRLVLGLIVPAAAALMVFSHRGVGCKMAALVVLCAVVGEMIGRAQFYHSVMGQLPS</sequence>
<evidence type="ECO:0000313" key="2">
    <source>
        <dbReference type="EMBL" id="SQI43423.1"/>
    </source>
</evidence>
<dbReference type="GO" id="GO:0005886">
    <property type="term" value="C:plasma membrane"/>
    <property type="evidence" value="ECO:0007669"/>
    <property type="project" value="TreeGrafter"/>
</dbReference>
<dbReference type="GO" id="GO:0019645">
    <property type="term" value="P:anaerobic electron transport chain"/>
    <property type="evidence" value="ECO:0007669"/>
    <property type="project" value="InterPro"/>
</dbReference>
<keyword evidence="1" id="KW-0812">Transmembrane</keyword>
<feature type="transmembrane region" description="Helical" evidence="1">
    <location>
        <begin position="152"/>
        <end position="171"/>
    </location>
</feature>
<dbReference type="OrthoDB" id="3172518at2"/>
<dbReference type="Proteomes" id="UP000249005">
    <property type="component" value="Chromosome 1"/>
</dbReference>
<evidence type="ECO:0000313" key="3">
    <source>
        <dbReference type="Proteomes" id="UP000249005"/>
    </source>
</evidence>
<dbReference type="PANTHER" id="PTHR38095">
    <property type="entry name" value="ANAEROBIC DIMETHYL SULFOXIDE REDUCTASE CHAIN YNFH"/>
    <property type="match status" value="1"/>
</dbReference>
<dbReference type="Pfam" id="PF04976">
    <property type="entry name" value="DmsC"/>
    <property type="match status" value="1"/>
</dbReference>
<feature type="transmembrane region" description="Helical" evidence="1">
    <location>
        <begin position="231"/>
        <end position="252"/>
    </location>
</feature>
<accession>A0A2X4UX41</accession>
<name>A0A2X4UX41_9GAMM</name>
<keyword evidence="1" id="KW-0472">Membrane</keyword>
<dbReference type="GO" id="GO:0009390">
    <property type="term" value="C:dimethyl sulfoxide reductase complex"/>
    <property type="evidence" value="ECO:0007669"/>
    <property type="project" value="TreeGrafter"/>
</dbReference>
<gene>
    <name evidence="2" type="ORF">NCTC12151_03043</name>
</gene>
<evidence type="ECO:0000256" key="1">
    <source>
        <dbReference type="SAM" id="Phobius"/>
    </source>
</evidence>
<proteinExistence type="predicted"/>
<dbReference type="EMBL" id="LS483470">
    <property type="protein sequence ID" value="SQI43423.1"/>
    <property type="molecule type" value="Genomic_DNA"/>
</dbReference>
<reference evidence="2 3" key="1">
    <citation type="submission" date="2018-06" db="EMBL/GenBank/DDBJ databases">
        <authorList>
            <consortium name="Pathogen Informatics"/>
            <person name="Doyle S."/>
        </authorList>
    </citation>
    <scope>NUCLEOTIDE SEQUENCE [LARGE SCALE GENOMIC DNA]</scope>
    <source>
        <strain evidence="2 3">NCTC12151</strain>
    </source>
</reference>
<organism evidence="2 3">
    <name type="scientific">Leminorella richardii</name>
    <dbReference type="NCBI Taxonomy" id="158841"/>
    <lineage>
        <taxon>Bacteria</taxon>
        <taxon>Pseudomonadati</taxon>
        <taxon>Pseudomonadota</taxon>
        <taxon>Gammaproteobacteria</taxon>
        <taxon>Enterobacterales</taxon>
        <taxon>Budviciaceae</taxon>
        <taxon>Leminorella</taxon>
    </lineage>
</organism>
<feature type="transmembrane region" description="Helical" evidence="1">
    <location>
        <begin position="6"/>
        <end position="27"/>
    </location>
</feature>
<dbReference type="AlphaFoldDB" id="A0A2X4UX41"/>
<dbReference type="GO" id="GO:0009389">
    <property type="term" value="F:dimethyl sulfoxide reductase activity"/>
    <property type="evidence" value="ECO:0007669"/>
    <property type="project" value="TreeGrafter"/>
</dbReference>
<dbReference type="KEGG" id="lri:NCTC12151_03043"/>
<feature type="transmembrane region" description="Helical" evidence="1">
    <location>
        <begin position="118"/>
        <end position="140"/>
    </location>
</feature>
<keyword evidence="3" id="KW-1185">Reference proteome</keyword>